<dbReference type="AlphaFoldDB" id="A0A1G2QWU4"/>
<dbReference type="Gene3D" id="1.10.1660.10">
    <property type="match status" value="1"/>
</dbReference>
<organism evidence="2 3">
    <name type="scientific">Candidatus Wildermuthbacteria bacterium RIFCSPHIGHO2_01_FULL_48_27b</name>
    <dbReference type="NCBI Taxonomy" id="1802447"/>
    <lineage>
        <taxon>Bacteria</taxon>
        <taxon>Candidatus Wildermuthiibacteriota</taxon>
    </lineage>
</organism>
<protein>
    <recommendedName>
        <fullName evidence="1">HTH merR-type domain-containing protein</fullName>
    </recommendedName>
</protein>
<dbReference type="SUPFAM" id="SSF55874">
    <property type="entry name" value="ATPase domain of HSP90 chaperone/DNA topoisomerase II/histidine kinase"/>
    <property type="match status" value="1"/>
</dbReference>
<dbReference type="CDD" id="cd04762">
    <property type="entry name" value="HTH_MerR-trunc"/>
    <property type="match status" value="1"/>
</dbReference>
<gene>
    <name evidence="2" type="ORF">A2843_00805</name>
</gene>
<dbReference type="InterPro" id="IPR000551">
    <property type="entry name" value="MerR-type_HTH_dom"/>
</dbReference>
<reference evidence="2 3" key="1">
    <citation type="journal article" date="2016" name="Nat. Commun.">
        <title>Thousands of microbial genomes shed light on interconnected biogeochemical processes in an aquifer system.</title>
        <authorList>
            <person name="Anantharaman K."/>
            <person name="Brown C.T."/>
            <person name="Hug L.A."/>
            <person name="Sharon I."/>
            <person name="Castelle C.J."/>
            <person name="Probst A.J."/>
            <person name="Thomas B.C."/>
            <person name="Singh A."/>
            <person name="Wilkins M.J."/>
            <person name="Karaoz U."/>
            <person name="Brodie E.L."/>
            <person name="Williams K.H."/>
            <person name="Hubbard S.S."/>
            <person name="Banfield J.F."/>
        </authorList>
    </citation>
    <scope>NUCLEOTIDE SEQUENCE [LARGE SCALE GENOMIC DNA]</scope>
</reference>
<proteinExistence type="predicted"/>
<dbReference type="PROSITE" id="PS50937">
    <property type="entry name" value="HTH_MERR_2"/>
    <property type="match status" value="1"/>
</dbReference>
<sequence length="243" mass="26897">MRESRDLLSIGEAAEFIGVSINTLRAWDSRGKLKALRSPGGHRYYSKEQLEGFMSDIESVARVWAESPVAPELLPEQYCRTHDIFKARLDSMSIILNQSNRVGKDIVSLIDAVVGEVGNNSFDHNFGNWPDVPGIFFSYNIDKRIIVLADRGLGIRATLLRVRPGLQDDADALRVAFTERVSGRTPEQRGNGLKFVYNVASKYPVSISLQSGTAVANVSKNDSQLKIGLASRNIRGTLAKILY</sequence>
<dbReference type="InterPro" id="IPR036890">
    <property type="entry name" value="HATPase_C_sf"/>
</dbReference>
<dbReference type="Proteomes" id="UP000178170">
    <property type="component" value="Unassembled WGS sequence"/>
</dbReference>
<feature type="domain" description="HTH merR-type" evidence="1">
    <location>
        <begin position="7"/>
        <end position="51"/>
    </location>
</feature>
<name>A0A1G2QWU4_9BACT</name>
<evidence type="ECO:0000259" key="1">
    <source>
        <dbReference type="PROSITE" id="PS50937"/>
    </source>
</evidence>
<evidence type="ECO:0000313" key="3">
    <source>
        <dbReference type="Proteomes" id="UP000178170"/>
    </source>
</evidence>
<dbReference type="EMBL" id="MHTS01000002">
    <property type="protein sequence ID" value="OHA65040.1"/>
    <property type="molecule type" value="Genomic_DNA"/>
</dbReference>
<dbReference type="GO" id="GO:0006355">
    <property type="term" value="P:regulation of DNA-templated transcription"/>
    <property type="evidence" value="ECO:0007669"/>
    <property type="project" value="InterPro"/>
</dbReference>
<dbReference type="SMART" id="SM00422">
    <property type="entry name" value="HTH_MERR"/>
    <property type="match status" value="1"/>
</dbReference>
<accession>A0A1G2QWU4</accession>
<dbReference type="SUPFAM" id="SSF46955">
    <property type="entry name" value="Putative DNA-binding domain"/>
    <property type="match status" value="1"/>
</dbReference>
<dbReference type="InterPro" id="IPR009061">
    <property type="entry name" value="DNA-bd_dom_put_sf"/>
</dbReference>
<dbReference type="GO" id="GO:0003677">
    <property type="term" value="F:DNA binding"/>
    <property type="evidence" value="ECO:0007669"/>
    <property type="project" value="InterPro"/>
</dbReference>
<evidence type="ECO:0000313" key="2">
    <source>
        <dbReference type="EMBL" id="OHA65040.1"/>
    </source>
</evidence>
<comment type="caution">
    <text evidence="2">The sequence shown here is derived from an EMBL/GenBank/DDBJ whole genome shotgun (WGS) entry which is preliminary data.</text>
</comment>
<dbReference type="Pfam" id="PF00376">
    <property type="entry name" value="MerR"/>
    <property type="match status" value="1"/>
</dbReference>